<feature type="domain" description="Phosphate acetyl/butaryl transferase" evidence="4">
    <location>
        <begin position="80"/>
        <end position="292"/>
    </location>
</feature>
<name>A0ABS4G2L9_9CLOT</name>
<dbReference type="InterPro" id="IPR012147">
    <property type="entry name" value="P_Ac_Bu_trans"/>
</dbReference>
<dbReference type="GO" id="GO:0050182">
    <property type="term" value="F:phosphate butyryltransferase activity"/>
    <property type="evidence" value="ECO:0007669"/>
    <property type="project" value="UniProtKB-EC"/>
</dbReference>
<dbReference type="EC" id="2.3.1.19" evidence="5"/>
<keyword evidence="2 5" id="KW-0808">Transferase</keyword>
<proteinExistence type="inferred from homology"/>
<evidence type="ECO:0000313" key="6">
    <source>
        <dbReference type="Proteomes" id="UP001519271"/>
    </source>
</evidence>
<evidence type="ECO:0000256" key="1">
    <source>
        <dbReference type="ARBA" id="ARBA00005656"/>
    </source>
</evidence>
<evidence type="ECO:0000256" key="3">
    <source>
        <dbReference type="ARBA" id="ARBA00023315"/>
    </source>
</evidence>
<sequence>MRTMTEIIKFTKGQSIRTAVACAGDKEVLEAILSAASEELVEPILYGDEKKIRTILDELETDAESFTIVSCTSDEEACKAACRDVSEGRASILMKGFVDTKVILKAVLNEGLVEDGGLLSHVMTFEFRDRSKLLMVSDGGVVMYPGLFEKSVMIRNAKVLADALGISPFKVACLSAVEKVNPKLQSTLDGKALKEMSGKAGFEGIIIEGPISFDLAVSRDAAEIKGYESPVAGDADMLLVPDMEAGNILAKSLTYMAGGDSAGLVLGAKVPIVLVSRADSSRVKLNSIALAVLVAKKGESIE</sequence>
<keyword evidence="6" id="KW-1185">Reference proteome</keyword>
<dbReference type="RefSeq" id="WP_209459007.1">
    <property type="nucleotide sequence ID" value="NZ_JAGGKC010000008.1"/>
</dbReference>
<dbReference type="EMBL" id="JAGGKC010000008">
    <property type="protein sequence ID" value="MBP1918783.1"/>
    <property type="molecule type" value="Genomic_DNA"/>
</dbReference>
<dbReference type="InterPro" id="IPR050500">
    <property type="entry name" value="Phos_Acetyltrans/Butyryltrans"/>
</dbReference>
<protein>
    <submittedName>
        <fullName evidence="5">Phosphate butyryltransferase</fullName>
        <ecNumber evidence="5">2.3.1.19</ecNumber>
    </submittedName>
</protein>
<dbReference type="PANTHER" id="PTHR43356:SF2">
    <property type="entry name" value="PHOSPHATE ACETYLTRANSFERASE"/>
    <property type="match status" value="1"/>
</dbReference>
<dbReference type="Gene3D" id="3.40.718.10">
    <property type="entry name" value="Isopropylmalate Dehydrogenase"/>
    <property type="match status" value="1"/>
</dbReference>
<comment type="caution">
    <text evidence="5">The sequence shown here is derived from an EMBL/GenBank/DDBJ whole genome shotgun (WGS) entry which is preliminary data.</text>
</comment>
<dbReference type="Pfam" id="PF01515">
    <property type="entry name" value="PTA_PTB"/>
    <property type="match status" value="1"/>
</dbReference>
<dbReference type="NCBIfam" id="NF006045">
    <property type="entry name" value="PRK08190.1"/>
    <property type="match status" value="1"/>
</dbReference>
<dbReference type="PIRSF" id="PIRSF000428">
    <property type="entry name" value="P_Ac_trans"/>
    <property type="match status" value="1"/>
</dbReference>
<organism evidence="5 6">
    <name type="scientific">Youngiibacter multivorans</name>
    <dbReference type="NCBI Taxonomy" id="937251"/>
    <lineage>
        <taxon>Bacteria</taxon>
        <taxon>Bacillati</taxon>
        <taxon>Bacillota</taxon>
        <taxon>Clostridia</taxon>
        <taxon>Eubacteriales</taxon>
        <taxon>Clostridiaceae</taxon>
        <taxon>Youngiibacter</taxon>
    </lineage>
</organism>
<keyword evidence="3 5" id="KW-0012">Acyltransferase</keyword>
<dbReference type="PANTHER" id="PTHR43356">
    <property type="entry name" value="PHOSPHATE ACETYLTRANSFERASE"/>
    <property type="match status" value="1"/>
</dbReference>
<dbReference type="Proteomes" id="UP001519271">
    <property type="component" value="Unassembled WGS sequence"/>
</dbReference>
<gene>
    <name evidence="5" type="ORF">J2Z34_001263</name>
</gene>
<accession>A0ABS4G2L9</accession>
<evidence type="ECO:0000256" key="2">
    <source>
        <dbReference type="ARBA" id="ARBA00022679"/>
    </source>
</evidence>
<dbReference type="SUPFAM" id="SSF53659">
    <property type="entry name" value="Isocitrate/Isopropylmalate dehydrogenase-like"/>
    <property type="match status" value="1"/>
</dbReference>
<evidence type="ECO:0000313" key="5">
    <source>
        <dbReference type="EMBL" id="MBP1918783.1"/>
    </source>
</evidence>
<dbReference type="InterPro" id="IPR002505">
    <property type="entry name" value="PTA_PTB"/>
</dbReference>
<comment type="similarity">
    <text evidence="1">Belongs to the phosphate acetyltransferase and butyryltransferase family.</text>
</comment>
<reference evidence="5 6" key="1">
    <citation type="submission" date="2021-03" db="EMBL/GenBank/DDBJ databases">
        <title>Genomic Encyclopedia of Type Strains, Phase IV (KMG-IV): sequencing the most valuable type-strain genomes for metagenomic binning, comparative biology and taxonomic classification.</title>
        <authorList>
            <person name="Goeker M."/>
        </authorList>
    </citation>
    <scope>NUCLEOTIDE SEQUENCE [LARGE SCALE GENOMIC DNA]</scope>
    <source>
        <strain evidence="5 6">DSM 6139</strain>
    </source>
</reference>
<evidence type="ECO:0000259" key="4">
    <source>
        <dbReference type="Pfam" id="PF01515"/>
    </source>
</evidence>